<organism evidence="1 2">
    <name type="scientific">Achromobacter veterisilvae</name>
    <dbReference type="NCBI Taxonomy" id="2069367"/>
    <lineage>
        <taxon>Bacteria</taxon>
        <taxon>Pseudomonadati</taxon>
        <taxon>Pseudomonadota</taxon>
        <taxon>Betaproteobacteria</taxon>
        <taxon>Burkholderiales</taxon>
        <taxon>Alcaligenaceae</taxon>
        <taxon>Achromobacter</taxon>
    </lineage>
</organism>
<dbReference type="EMBL" id="UFQC01000047">
    <property type="protein sequence ID" value="SSW73209.1"/>
    <property type="molecule type" value="Genomic_DNA"/>
</dbReference>
<evidence type="ECO:0000313" key="1">
    <source>
        <dbReference type="EMBL" id="SSW73209.1"/>
    </source>
</evidence>
<name>A0A446CZC8_9BURK</name>
<reference evidence="1 2" key="1">
    <citation type="submission" date="2018-07" db="EMBL/GenBank/DDBJ databases">
        <authorList>
            <person name="Peeters C."/>
        </authorList>
    </citation>
    <scope>NUCLEOTIDE SEQUENCE [LARGE SCALE GENOMIC DNA]</scope>
    <source>
        <strain evidence="1 2">LMG 30378</strain>
    </source>
</reference>
<dbReference type="AlphaFoldDB" id="A0A446CZC8"/>
<proteinExistence type="predicted"/>
<sequence>MSHPARRNGRPGRDIQSHMQAAFRAIPARRPACTHCFGR</sequence>
<gene>
    <name evidence="1" type="ORF">AVE30378_05581</name>
</gene>
<protein>
    <submittedName>
        <fullName evidence="1">Uncharacterized protein</fullName>
    </submittedName>
</protein>
<dbReference type="Proteomes" id="UP000289465">
    <property type="component" value="Unassembled WGS sequence"/>
</dbReference>
<accession>A0A446CZC8</accession>
<evidence type="ECO:0000313" key="2">
    <source>
        <dbReference type="Proteomes" id="UP000289465"/>
    </source>
</evidence>